<sequence length="67" mass="8448">MTYRFEIYEREQVFQLLYKMKHDTARRQFHRYIKDFVNDEDIKKIKNWLKAKHEHKKMLGISLSIFI</sequence>
<organism evidence="1 2">
    <name type="scientific">Lactococcus lactis subsp. cremoris</name>
    <name type="common">Streptococcus cremoris</name>
    <dbReference type="NCBI Taxonomy" id="1359"/>
    <lineage>
        <taxon>Bacteria</taxon>
        <taxon>Bacillati</taxon>
        <taxon>Bacillota</taxon>
        <taxon>Bacilli</taxon>
        <taxon>Lactobacillales</taxon>
        <taxon>Streptococcaceae</taxon>
        <taxon>Lactococcus</taxon>
    </lineage>
</organism>
<dbReference type="PATRIC" id="fig|1359.32.peg.1410"/>
<accession>A0A166JP61</accession>
<comment type="caution">
    <text evidence="1">The sequence shown here is derived from an EMBL/GenBank/DDBJ whole genome shotgun (WGS) entry which is preliminary data.</text>
</comment>
<evidence type="ECO:0000313" key="1">
    <source>
        <dbReference type="EMBL" id="KZK06467.1"/>
    </source>
</evidence>
<proteinExistence type="predicted"/>
<dbReference type="Proteomes" id="UP000076519">
    <property type="component" value="Unassembled WGS sequence"/>
</dbReference>
<dbReference type="AlphaFoldDB" id="A0A166JP61"/>
<dbReference type="EMBL" id="LIYF01000020">
    <property type="protein sequence ID" value="KZK06467.1"/>
    <property type="molecule type" value="Genomic_DNA"/>
</dbReference>
<protein>
    <submittedName>
        <fullName evidence="1">Uncharacterized protein</fullName>
    </submittedName>
</protein>
<reference evidence="1 2" key="1">
    <citation type="submission" date="2015-08" db="EMBL/GenBank/DDBJ databases">
        <title>Draft Genome Sequences of 11 Lactococcus lactis subspecies cremoris strains.</title>
        <authorList>
            <person name="Wels M."/>
            <person name="Backus L."/>
            <person name="Boekhorst J."/>
            <person name="Dijkstra A."/>
            <person name="Beerthuizen M."/>
            <person name="Siezen R."/>
            <person name="Bachmann H."/>
            <person name="Van Hijum S."/>
        </authorList>
    </citation>
    <scope>NUCLEOTIDE SEQUENCE [LARGE SCALE GENOMIC DNA]</scope>
    <source>
        <strain evidence="1 2">KW10</strain>
    </source>
</reference>
<evidence type="ECO:0000313" key="2">
    <source>
        <dbReference type="Proteomes" id="UP000076519"/>
    </source>
</evidence>
<name>A0A166JP61_LACLC</name>
<gene>
    <name evidence="1" type="ORF">AB996_1243</name>
</gene>
<dbReference type="RefSeq" id="WP_063281739.1">
    <property type="nucleotide sequence ID" value="NZ_LIYF01000020.1"/>
</dbReference>